<comment type="caution">
    <text evidence="2">The sequence shown here is derived from an EMBL/GenBank/DDBJ whole genome shotgun (WGS) entry which is preliminary data.</text>
</comment>
<dbReference type="EMBL" id="JACIJC010000002">
    <property type="protein sequence ID" value="MBB5685672.1"/>
    <property type="molecule type" value="Genomic_DNA"/>
</dbReference>
<evidence type="ECO:0000259" key="1">
    <source>
        <dbReference type="PROSITE" id="PS50943"/>
    </source>
</evidence>
<dbReference type="AlphaFoldDB" id="A0A7W9AH96"/>
<dbReference type="GO" id="GO:0003677">
    <property type="term" value="F:DNA binding"/>
    <property type="evidence" value="ECO:0007669"/>
    <property type="project" value="InterPro"/>
</dbReference>
<name>A0A7W9AH96_9SPHN</name>
<dbReference type="Pfam" id="PF01381">
    <property type="entry name" value="HTH_3"/>
    <property type="match status" value="1"/>
</dbReference>
<dbReference type="InterPro" id="IPR001387">
    <property type="entry name" value="Cro/C1-type_HTH"/>
</dbReference>
<sequence length="168" mass="18254">MSFLKETDAARLLREMRERDGVFKMLDSIGSLKRLRSPLGEIQSAGDSVMQPLLQDRIRTFQDAPTQRAIDLARQLTRPASPAAGTKTETKLSPTQAPIRTVSDLGAMIRKARKAMKLNQAEFAAHAGVGRRFISELESGGKGSLEFDKVLACALAAGIDITARSRSA</sequence>
<evidence type="ECO:0000313" key="3">
    <source>
        <dbReference type="Proteomes" id="UP000549617"/>
    </source>
</evidence>
<dbReference type="PROSITE" id="PS50943">
    <property type="entry name" value="HTH_CROC1"/>
    <property type="match status" value="1"/>
</dbReference>
<evidence type="ECO:0000313" key="2">
    <source>
        <dbReference type="EMBL" id="MBB5685672.1"/>
    </source>
</evidence>
<accession>A0A7W9AH96</accession>
<protein>
    <submittedName>
        <fullName evidence="2">Y4mF family transcriptional regulator</fullName>
    </submittedName>
</protein>
<keyword evidence="3" id="KW-1185">Reference proteome</keyword>
<dbReference type="CDD" id="cd00093">
    <property type="entry name" value="HTH_XRE"/>
    <property type="match status" value="1"/>
</dbReference>
<gene>
    <name evidence="2" type="ORF">FHS49_001680</name>
</gene>
<dbReference type="Gene3D" id="1.10.260.40">
    <property type="entry name" value="lambda repressor-like DNA-binding domains"/>
    <property type="match status" value="1"/>
</dbReference>
<dbReference type="SMART" id="SM00530">
    <property type="entry name" value="HTH_XRE"/>
    <property type="match status" value="1"/>
</dbReference>
<feature type="domain" description="HTH cro/C1-type" evidence="1">
    <location>
        <begin position="109"/>
        <end position="164"/>
    </location>
</feature>
<reference evidence="2 3" key="1">
    <citation type="submission" date="2020-08" db="EMBL/GenBank/DDBJ databases">
        <title>Genomic Encyclopedia of Type Strains, Phase IV (KMG-IV): sequencing the most valuable type-strain genomes for metagenomic binning, comparative biology and taxonomic classification.</title>
        <authorList>
            <person name="Goeker M."/>
        </authorList>
    </citation>
    <scope>NUCLEOTIDE SEQUENCE [LARGE SCALE GENOMIC DNA]</scope>
    <source>
        <strain evidence="2 3">DSM 25079</strain>
    </source>
</reference>
<dbReference type="RefSeq" id="WP_246350444.1">
    <property type="nucleotide sequence ID" value="NZ_JACIJC010000002.1"/>
</dbReference>
<dbReference type="SUPFAM" id="SSF47413">
    <property type="entry name" value="lambda repressor-like DNA-binding domains"/>
    <property type="match status" value="1"/>
</dbReference>
<organism evidence="2 3">
    <name type="scientific">Sphingobium boeckii</name>
    <dbReference type="NCBI Taxonomy" id="1082345"/>
    <lineage>
        <taxon>Bacteria</taxon>
        <taxon>Pseudomonadati</taxon>
        <taxon>Pseudomonadota</taxon>
        <taxon>Alphaproteobacteria</taxon>
        <taxon>Sphingomonadales</taxon>
        <taxon>Sphingomonadaceae</taxon>
        <taxon>Sphingobium</taxon>
    </lineage>
</organism>
<dbReference type="Proteomes" id="UP000549617">
    <property type="component" value="Unassembled WGS sequence"/>
</dbReference>
<dbReference type="InterPro" id="IPR010982">
    <property type="entry name" value="Lambda_DNA-bd_dom_sf"/>
</dbReference>
<proteinExistence type="predicted"/>